<comment type="caution">
    <text evidence="3">The sequence shown here is derived from an EMBL/GenBank/DDBJ whole genome shotgun (WGS) entry which is preliminary data.</text>
</comment>
<feature type="compositionally biased region" description="Polar residues" evidence="1">
    <location>
        <begin position="236"/>
        <end position="264"/>
    </location>
</feature>
<dbReference type="Proteomes" id="UP000299102">
    <property type="component" value="Unassembled WGS sequence"/>
</dbReference>
<gene>
    <name evidence="3" type="ORF">EVAR_99102_1</name>
</gene>
<dbReference type="AlphaFoldDB" id="A0A4C1Z0Z8"/>
<feature type="transmembrane region" description="Helical" evidence="2">
    <location>
        <begin position="84"/>
        <end position="108"/>
    </location>
</feature>
<accession>A0A4C1Z0Z8</accession>
<dbReference type="OrthoDB" id="410267at2759"/>
<protein>
    <submittedName>
        <fullName evidence="3">Uncharacterized protein</fullName>
    </submittedName>
</protein>
<evidence type="ECO:0000313" key="3">
    <source>
        <dbReference type="EMBL" id="GBP82411.1"/>
    </source>
</evidence>
<keyword evidence="2" id="KW-0472">Membrane</keyword>
<keyword evidence="4" id="KW-1185">Reference proteome</keyword>
<dbReference type="EMBL" id="BGZK01001563">
    <property type="protein sequence ID" value="GBP82411.1"/>
    <property type="molecule type" value="Genomic_DNA"/>
</dbReference>
<evidence type="ECO:0000313" key="4">
    <source>
        <dbReference type="Proteomes" id="UP000299102"/>
    </source>
</evidence>
<feature type="compositionally biased region" description="Basic and acidic residues" evidence="1">
    <location>
        <begin position="365"/>
        <end position="388"/>
    </location>
</feature>
<reference evidence="3 4" key="1">
    <citation type="journal article" date="2019" name="Commun. Biol.">
        <title>The bagworm genome reveals a unique fibroin gene that provides high tensile strength.</title>
        <authorList>
            <person name="Kono N."/>
            <person name="Nakamura H."/>
            <person name="Ohtoshi R."/>
            <person name="Tomita M."/>
            <person name="Numata K."/>
            <person name="Arakawa K."/>
        </authorList>
    </citation>
    <scope>NUCLEOTIDE SEQUENCE [LARGE SCALE GENOMIC DNA]</scope>
</reference>
<sequence>MAPQSLHRVSNVQDIWWRKSKLQELLGRNRTSDGRGSDPPKLLLTGQNSTAEAATSRAGYGISSSANALALNTYWKKRRRLATALSWTLTGMGPIIWPHIITALYKAFGDTYCVLIISGFSIISVFCAILLHPVEQHAVIPDKRNLDAEALVKTETKANTIQTKDEDKKDKESGYFSKFKNLSAFSSQYLYNEDDPINPGYEITDPGVPMLLRANDGYFSQSRQSRSKLSSRDGSTRPSRLNSKKPSLSNLTENRSRKSSTLYLNESKKNSAVNLGALAQERETYKPKRKASITLKTLIPESEVEDCPTLKAPQDLKAEEKAVVENLDPVKAKSIADKAQKDLVGSKSLRSYKFDEEYGDKYQKDNHSNISMKNRDDLDDRKYIKDNHSNQSSRTRHRRKSNNFNYESEVLKQASLKLEEYLGKGRKTMSQRNIH</sequence>
<organism evidence="3 4">
    <name type="scientific">Eumeta variegata</name>
    <name type="common">Bagworm moth</name>
    <name type="synonym">Eumeta japonica</name>
    <dbReference type="NCBI Taxonomy" id="151549"/>
    <lineage>
        <taxon>Eukaryota</taxon>
        <taxon>Metazoa</taxon>
        <taxon>Ecdysozoa</taxon>
        <taxon>Arthropoda</taxon>
        <taxon>Hexapoda</taxon>
        <taxon>Insecta</taxon>
        <taxon>Pterygota</taxon>
        <taxon>Neoptera</taxon>
        <taxon>Endopterygota</taxon>
        <taxon>Lepidoptera</taxon>
        <taxon>Glossata</taxon>
        <taxon>Ditrysia</taxon>
        <taxon>Tineoidea</taxon>
        <taxon>Psychidae</taxon>
        <taxon>Oiketicinae</taxon>
        <taxon>Eumeta</taxon>
    </lineage>
</organism>
<evidence type="ECO:0000256" key="1">
    <source>
        <dbReference type="SAM" id="MobiDB-lite"/>
    </source>
</evidence>
<keyword evidence="2" id="KW-0812">Transmembrane</keyword>
<dbReference type="SUPFAM" id="SSF103473">
    <property type="entry name" value="MFS general substrate transporter"/>
    <property type="match status" value="1"/>
</dbReference>
<feature type="transmembrane region" description="Helical" evidence="2">
    <location>
        <begin position="114"/>
        <end position="134"/>
    </location>
</feature>
<evidence type="ECO:0000256" key="2">
    <source>
        <dbReference type="SAM" id="Phobius"/>
    </source>
</evidence>
<keyword evidence="2" id="KW-1133">Transmembrane helix</keyword>
<proteinExistence type="predicted"/>
<dbReference type="InterPro" id="IPR036259">
    <property type="entry name" value="MFS_trans_sf"/>
</dbReference>
<feature type="region of interest" description="Disordered" evidence="1">
    <location>
        <begin position="220"/>
        <end position="265"/>
    </location>
</feature>
<feature type="region of interest" description="Disordered" evidence="1">
    <location>
        <begin position="365"/>
        <end position="406"/>
    </location>
</feature>
<name>A0A4C1Z0Z8_EUMVA</name>